<accession>X0UDS9</accession>
<feature type="domain" description="Right handed beta helix" evidence="1">
    <location>
        <begin position="50"/>
        <end position="187"/>
    </location>
</feature>
<feature type="non-terminal residue" evidence="2">
    <location>
        <position position="1"/>
    </location>
</feature>
<dbReference type="PANTHER" id="PTHR11319:SF35">
    <property type="entry name" value="OUTER MEMBRANE PROTEIN PMPC-RELATED"/>
    <property type="match status" value="1"/>
</dbReference>
<sequence length="281" mass="28539">GDRLATFQLLNGVALRGGYAGCGADDPDERDIAAYETILSGDLFGDDGPDFENNIENSYHVVTGSGTDETAIIDGFTITAGNADGVSCPHNLGAGMHNDLGSPTVTNCTFSGNVAGHGGGMYNSYNSSPTVSNCTFSGNSAGTGGGMCNCGSPTVTNCTFSGNSAYYYGGGMYNCLDSSPTVINCTFSGNLAGYGGGMNNLSSSTVINCTFSGNLAGYGGGMHNDTGSLTVINCTFSGNLANYGGGIRNNATSDLTITNCILWGNIDETGTGQSAQIHSYH</sequence>
<gene>
    <name evidence="2" type="ORF">S01H1_26699</name>
</gene>
<dbReference type="SUPFAM" id="SSF51126">
    <property type="entry name" value="Pectin lyase-like"/>
    <property type="match status" value="1"/>
</dbReference>
<dbReference type="Gene3D" id="2.160.20.10">
    <property type="entry name" value="Single-stranded right-handed beta-helix, Pectin lyase-like"/>
    <property type="match status" value="1"/>
</dbReference>
<protein>
    <recommendedName>
        <fullName evidence="1">Right handed beta helix domain-containing protein</fullName>
    </recommendedName>
</protein>
<dbReference type="InterPro" id="IPR012334">
    <property type="entry name" value="Pectin_lyas_fold"/>
</dbReference>
<dbReference type="InterPro" id="IPR039448">
    <property type="entry name" value="Beta_helix"/>
</dbReference>
<dbReference type="Pfam" id="PF13229">
    <property type="entry name" value="Beta_helix"/>
    <property type="match status" value="1"/>
</dbReference>
<dbReference type="EMBL" id="BARS01016196">
    <property type="protein sequence ID" value="GAF98537.1"/>
    <property type="molecule type" value="Genomic_DNA"/>
</dbReference>
<feature type="non-terminal residue" evidence="2">
    <location>
        <position position="281"/>
    </location>
</feature>
<dbReference type="AlphaFoldDB" id="X0UDS9"/>
<organism evidence="2">
    <name type="scientific">marine sediment metagenome</name>
    <dbReference type="NCBI Taxonomy" id="412755"/>
    <lineage>
        <taxon>unclassified sequences</taxon>
        <taxon>metagenomes</taxon>
        <taxon>ecological metagenomes</taxon>
    </lineage>
</organism>
<name>X0UDS9_9ZZZZ</name>
<dbReference type="InterPro" id="IPR011050">
    <property type="entry name" value="Pectin_lyase_fold/virulence"/>
</dbReference>
<dbReference type="PANTHER" id="PTHR11319">
    <property type="entry name" value="G PROTEIN-COUPLED RECEPTOR-RELATED"/>
    <property type="match status" value="1"/>
</dbReference>
<evidence type="ECO:0000313" key="2">
    <source>
        <dbReference type="EMBL" id="GAF98537.1"/>
    </source>
</evidence>
<reference evidence="2" key="1">
    <citation type="journal article" date="2014" name="Front. Microbiol.">
        <title>High frequency of phylogenetically diverse reductive dehalogenase-homologous genes in deep subseafloor sedimentary metagenomes.</title>
        <authorList>
            <person name="Kawai M."/>
            <person name="Futagami T."/>
            <person name="Toyoda A."/>
            <person name="Takaki Y."/>
            <person name="Nishi S."/>
            <person name="Hori S."/>
            <person name="Arai W."/>
            <person name="Tsubouchi T."/>
            <person name="Morono Y."/>
            <person name="Uchiyama I."/>
            <person name="Ito T."/>
            <person name="Fujiyama A."/>
            <person name="Inagaki F."/>
            <person name="Takami H."/>
        </authorList>
    </citation>
    <scope>NUCLEOTIDE SEQUENCE</scope>
    <source>
        <strain evidence="2">Expedition CK06-06</strain>
    </source>
</reference>
<comment type="caution">
    <text evidence="2">The sequence shown here is derived from an EMBL/GenBank/DDBJ whole genome shotgun (WGS) entry which is preliminary data.</text>
</comment>
<proteinExistence type="predicted"/>
<evidence type="ECO:0000259" key="1">
    <source>
        <dbReference type="Pfam" id="PF13229"/>
    </source>
</evidence>